<comment type="caution">
    <text evidence="1">The sequence shown here is derived from an EMBL/GenBank/DDBJ whole genome shotgun (WGS) entry which is preliminary data.</text>
</comment>
<keyword evidence="2" id="KW-1185">Reference proteome</keyword>
<evidence type="ECO:0000313" key="2">
    <source>
        <dbReference type="Proteomes" id="UP000798662"/>
    </source>
</evidence>
<dbReference type="EMBL" id="CM020620">
    <property type="protein sequence ID" value="KAK1867130.1"/>
    <property type="molecule type" value="Genomic_DNA"/>
</dbReference>
<dbReference type="Proteomes" id="UP000798662">
    <property type="component" value="Chromosome 3"/>
</dbReference>
<name>A0ACC3CAJ3_PYRYE</name>
<protein>
    <submittedName>
        <fullName evidence="1">Uncharacterized protein</fullName>
    </submittedName>
</protein>
<gene>
    <name evidence="1" type="ORF">I4F81_009639</name>
</gene>
<sequence length="461" mass="45560">MLPCTGTMTDRHPLTACTLLAVAAACVAVAAVATAAVAVPRVSVAAATAADAVGDRTDGAANVAAAATKAYKRYPRPRGGGGSAVPAAAVAAAAATTTAAAAAAATPAATPAAAAAASAAATAATPAPADAAAVAACVAASRTYVRAWIRSFGGEAGANAFKVALRRRAAALAATDGSGPGPPAAGDGFWWAPSPPRSNAGGGGDDARAVPAPPLVVDVGANTGQGFSSWRAAFPGATIVAVEANPVAAARLAAVPAAGGRTHVLHAAVGTGGAAVYRMPIHGSDGQLGGLWVGATRPHPEKYRYKTVPTLPLDVLLSPPHTPASVRPPTTRTYPISLLKTDAEGWDVAILRGAPATLGAARFLLFECSNLMALPPSRGGPASTHAEAAATLAAAGFETYLLGRTAAVRFDPPFGDAGFDTPPLMGWHNCVAVRRGEPLRGELLRELGVLPECVGAYGVGE</sequence>
<reference evidence="1" key="1">
    <citation type="submission" date="2019-11" db="EMBL/GenBank/DDBJ databases">
        <title>Nori genome reveals adaptations in red seaweeds to the harsh intertidal environment.</title>
        <authorList>
            <person name="Wang D."/>
            <person name="Mao Y."/>
        </authorList>
    </citation>
    <scope>NUCLEOTIDE SEQUENCE</scope>
    <source>
        <tissue evidence="1">Gametophyte</tissue>
    </source>
</reference>
<accession>A0ACC3CAJ3</accession>
<evidence type="ECO:0000313" key="1">
    <source>
        <dbReference type="EMBL" id="KAK1867130.1"/>
    </source>
</evidence>
<organism evidence="1 2">
    <name type="scientific">Pyropia yezoensis</name>
    <name type="common">Susabi-nori</name>
    <name type="synonym">Porphyra yezoensis</name>
    <dbReference type="NCBI Taxonomy" id="2788"/>
    <lineage>
        <taxon>Eukaryota</taxon>
        <taxon>Rhodophyta</taxon>
        <taxon>Bangiophyceae</taxon>
        <taxon>Bangiales</taxon>
        <taxon>Bangiaceae</taxon>
        <taxon>Pyropia</taxon>
    </lineage>
</organism>
<proteinExistence type="predicted"/>